<evidence type="ECO:0000256" key="1">
    <source>
        <dbReference type="SAM" id="Phobius"/>
    </source>
</evidence>
<keyword evidence="1" id="KW-0472">Membrane</keyword>
<evidence type="ECO:0000313" key="2">
    <source>
        <dbReference type="Proteomes" id="UP000095283"/>
    </source>
</evidence>
<keyword evidence="1" id="KW-0812">Transmembrane</keyword>
<keyword evidence="2" id="KW-1185">Reference proteome</keyword>
<name>A0A1I7X0K3_HETBA</name>
<feature type="transmembrane region" description="Helical" evidence="1">
    <location>
        <begin position="110"/>
        <end position="139"/>
    </location>
</feature>
<feature type="transmembrane region" description="Helical" evidence="1">
    <location>
        <begin position="37"/>
        <end position="54"/>
    </location>
</feature>
<organism evidence="2 3">
    <name type="scientific">Heterorhabditis bacteriophora</name>
    <name type="common">Entomopathogenic nematode worm</name>
    <dbReference type="NCBI Taxonomy" id="37862"/>
    <lineage>
        <taxon>Eukaryota</taxon>
        <taxon>Metazoa</taxon>
        <taxon>Ecdysozoa</taxon>
        <taxon>Nematoda</taxon>
        <taxon>Chromadorea</taxon>
        <taxon>Rhabditida</taxon>
        <taxon>Rhabditina</taxon>
        <taxon>Rhabditomorpha</taxon>
        <taxon>Strongyloidea</taxon>
        <taxon>Heterorhabditidae</taxon>
        <taxon>Heterorhabditis</taxon>
    </lineage>
</organism>
<keyword evidence="1" id="KW-1133">Transmembrane helix</keyword>
<dbReference type="WBParaSite" id="Hba_10961">
    <property type="protein sequence ID" value="Hba_10961"/>
    <property type="gene ID" value="Hba_10961"/>
</dbReference>
<evidence type="ECO:0000313" key="3">
    <source>
        <dbReference type="WBParaSite" id="Hba_10961"/>
    </source>
</evidence>
<reference evidence="3" key="1">
    <citation type="submission" date="2016-11" db="UniProtKB">
        <authorList>
            <consortium name="WormBaseParasite"/>
        </authorList>
    </citation>
    <scope>IDENTIFICATION</scope>
</reference>
<sequence length="197" mass="21928">MRNENEVFGVIKMGFFSSTFKFEIVDVLSPSKKGRLVVMRVLVTTEIFAIHLLMNRNAYTMTLVALCTLENFLSISLQSNRACSHFSAISESDRTKISCMGTIVRKELKMIAIAHVAIAFLLASENMIILASLISLTIFSQLELFPVGHRLTPTAGILSVWLPCLLKVKNNVVGSYRFSSPKVFPIPLGSLNILFVR</sequence>
<accession>A0A1I7X0K3</accession>
<dbReference type="Proteomes" id="UP000095283">
    <property type="component" value="Unplaced"/>
</dbReference>
<protein>
    <submittedName>
        <fullName evidence="3">7TM_GPCR_Srx domain-containing protein</fullName>
    </submittedName>
</protein>
<proteinExistence type="predicted"/>
<dbReference type="AlphaFoldDB" id="A0A1I7X0K3"/>